<evidence type="ECO:0008006" key="4">
    <source>
        <dbReference type="Google" id="ProtNLM"/>
    </source>
</evidence>
<sequence length="123" mass="13908">MQKVEEAEMDLRTIVRDSFFFGIGAISMTREKVEELVSELVKRGEMTRGEGKRLAEELTGAIDRARKEIDRQISKGTKSAAEALNLVTREEMKELERKVARLNEDLKKIRSKPSGKRGGKKTG</sequence>
<keyword evidence="1" id="KW-0175">Coiled coil</keyword>
<comment type="caution">
    <text evidence="2">The sequence shown here is derived from an EMBL/GenBank/DDBJ whole genome shotgun (WGS) entry which is preliminary data.</text>
</comment>
<feature type="coiled-coil region" evidence="1">
    <location>
        <begin position="55"/>
        <end position="112"/>
    </location>
</feature>
<organism evidence="2 3">
    <name type="scientific">Candidatus Glassbacteria bacterium RBG_16_58_8</name>
    <dbReference type="NCBI Taxonomy" id="1817866"/>
    <lineage>
        <taxon>Bacteria</taxon>
        <taxon>Candidatus Glassiibacteriota</taxon>
    </lineage>
</organism>
<reference evidence="2 3" key="1">
    <citation type="journal article" date="2016" name="Nat. Commun.">
        <title>Thousands of microbial genomes shed light on interconnected biogeochemical processes in an aquifer system.</title>
        <authorList>
            <person name="Anantharaman K."/>
            <person name="Brown C.T."/>
            <person name="Hug L.A."/>
            <person name="Sharon I."/>
            <person name="Castelle C.J."/>
            <person name="Probst A.J."/>
            <person name="Thomas B.C."/>
            <person name="Singh A."/>
            <person name="Wilkins M.J."/>
            <person name="Karaoz U."/>
            <person name="Brodie E.L."/>
            <person name="Williams K.H."/>
            <person name="Hubbard S.S."/>
            <person name="Banfield J.F."/>
        </authorList>
    </citation>
    <scope>NUCLEOTIDE SEQUENCE [LARGE SCALE GENOMIC DNA]</scope>
</reference>
<dbReference type="AlphaFoldDB" id="A0A1F5YC81"/>
<dbReference type="EMBL" id="MFIW01000052">
    <property type="protein sequence ID" value="OGF97787.1"/>
    <property type="molecule type" value="Genomic_DNA"/>
</dbReference>
<evidence type="ECO:0000313" key="2">
    <source>
        <dbReference type="EMBL" id="OGF97787.1"/>
    </source>
</evidence>
<dbReference type="InterPro" id="IPR008769">
    <property type="entry name" value="PhaF_PhaI"/>
</dbReference>
<evidence type="ECO:0000256" key="1">
    <source>
        <dbReference type="SAM" id="Coils"/>
    </source>
</evidence>
<dbReference type="NCBIfam" id="NF047773">
    <property type="entry name" value="phas_rel_Lepto"/>
    <property type="match status" value="1"/>
</dbReference>
<evidence type="ECO:0000313" key="3">
    <source>
        <dbReference type="Proteomes" id="UP000179034"/>
    </source>
</evidence>
<protein>
    <recommendedName>
        <fullName evidence="4">Polyhydroxyalkanoate synthesis regulator</fullName>
    </recommendedName>
</protein>
<gene>
    <name evidence="2" type="ORF">A2Z06_00525</name>
</gene>
<dbReference type="PANTHER" id="PTHR38664:SF1">
    <property type="entry name" value="SLR0058 PROTEIN"/>
    <property type="match status" value="1"/>
</dbReference>
<dbReference type="Proteomes" id="UP000179034">
    <property type="component" value="Unassembled WGS sequence"/>
</dbReference>
<name>A0A1F5YC81_9BACT</name>
<proteinExistence type="predicted"/>
<accession>A0A1F5YC81</accession>
<dbReference type="PANTHER" id="PTHR38664">
    <property type="entry name" value="SLR0058 PROTEIN"/>
    <property type="match status" value="1"/>
</dbReference>